<sequence>LATMTRSFIMSPSTPPDFQNKEKWPTRITVGAGAAGMRSLMTSAVSLLRYFNWTTVVLVCDGPGNSPISCNLAQVLKATLISALKAEVEVITFDGSVESFDYLAVLQIIKRITRGKCFLPLPIYSLDFGGFINSKLTVMLHTREKSLRGFGGASFSDRGSTARM</sequence>
<evidence type="ECO:0008006" key="3">
    <source>
        <dbReference type="Google" id="ProtNLM"/>
    </source>
</evidence>
<proteinExistence type="predicted"/>
<evidence type="ECO:0000313" key="2">
    <source>
        <dbReference type="Proteomes" id="UP000186922"/>
    </source>
</evidence>
<reference evidence="1 2" key="1">
    <citation type="journal article" date="2016" name="Nat. Commun.">
        <title>Extremotolerant tardigrade genome and improved radiotolerance of human cultured cells by tardigrade-unique protein.</title>
        <authorList>
            <person name="Hashimoto T."/>
            <person name="Horikawa D.D."/>
            <person name="Saito Y."/>
            <person name="Kuwahara H."/>
            <person name="Kozuka-Hata H."/>
            <person name="Shin-I T."/>
            <person name="Minakuchi Y."/>
            <person name="Ohishi K."/>
            <person name="Motoyama A."/>
            <person name="Aizu T."/>
            <person name="Enomoto A."/>
            <person name="Kondo K."/>
            <person name="Tanaka S."/>
            <person name="Hara Y."/>
            <person name="Koshikawa S."/>
            <person name="Sagara H."/>
            <person name="Miura T."/>
            <person name="Yokobori S."/>
            <person name="Miyagawa K."/>
            <person name="Suzuki Y."/>
            <person name="Kubo T."/>
            <person name="Oyama M."/>
            <person name="Kohara Y."/>
            <person name="Fujiyama A."/>
            <person name="Arakawa K."/>
            <person name="Katayama T."/>
            <person name="Toyoda A."/>
            <person name="Kunieda T."/>
        </authorList>
    </citation>
    <scope>NUCLEOTIDE SEQUENCE [LARGE SCALE GENOMIC DNA]</scope>
    <source>
        <strain evidence="1 2">YOKOZUNA-1</strain>
    </source>
</reference>
<accession>A0A1D1VZI3</accession>
<keyword evidence="2" id="KW-1185">Reference proteome</keyword>
<protein>
    <recommendedName>
        <fullName evidence="3">Receptor ligand binding region domain-containing protein</fullName>
    </recommendedName>
</protein>
<comment type="caution">
    <text evidence="1">The sequence shown here is derived from an EMBL/GenBank/DDBJ whole genome shotgun (WGS) entry which is preliminary data.</text>
</comment>
<feature type="non-terminal residue" evidence="1">
    <location>
        <position position="1"/>
    </location>
</feature>
<name>A0A1D1VZI3_RAMVA</name>
<organism evidence="1 2">
    <name type="scientific">Ramazzottius varieornatus</name>
    <name type="common">Water bear</name>
    <name type="synonym">Tardigrade</name>
    <dbReference type="NCBI Taxonomy" id="947166"/>
    <lineage>
        <taxon>Eukaryota</taxon>
        <taxon>Metazoa</taxon>
        <taxon>Ecdysozoa</taxon>
        <taxon>Tardigrada</taxon>
        <taxon>Eutardigrada</taxon>
        <taxon>Parachela</taxon>
        <taxon>Hypsibioidea</taxon>
        <taxon>Ramazzottiidae</taxon>
        <taxon>Ramazzottius</taxon>
    </lineage>
</organism>
<dbReference type="Proteomes" id="UP000186922">
    <property type="component" value="Unassembled WGS sequence"/>
</dbReference>
<dbReference type="AlphaFoldDB" id="A0A1D1VZI3"/>
<gene>
    <name evidence="1" type="primary">RvY_16715-1</name>
    <name evidence="1" type="synonym">RvY_16715.1</name>
    <name evidence="1" type="ORF">RvY_16715</name>
</gene>
<dbReference type="EMBL" id="BDGG01000014">
    <property type="protein sequence ID" value="GAV06785.1"/>
    <property type="molecule type" value="Genomic_DNA"/>
</dbReference>
<evidence type="ECO:0000313" key="1">
    <source>
        <dbReference type="EMBL" id="GAV06785.1"/>
    </source>
</evidence>